<comment type="caution">
    <text evidence="2">The sequence shown here is derived from an EMBL/GenBank/DDBJ whole genome shotgun (WGS) entry which is preliminary data.</text>
</comment>
<evidence type="ECO:0000313" key="2">
    <source>
        <dbReference type="EMBL" id="GLB36430.1"/>
    </source>
</evidence>
<gene>
    <name evidence="2" type="ORF">LshimejAT787_0307180</name>
</gene>
<feature type="compositionally biased region" description="Polar residues" evidence="1">
    <location>
        <begin position="108"/>
        <end position="128"/>
    </location>
</feature>
<dbReference type="Proteomes" id="UP001063166">
    <property type="component" value="Unassembled WGS sequence"/>
</dbReference>
<dbReference type="OrthoDB" id="2537258at2759"/>
<organism evidence="2 3">
    <name type="scientific">Lyophyllum shimeji</name>
    <name type="common">Hon-shimeji</name>
    <name type="synonym">Tricholoma shimeji</name>
    <dbReference type="NCBI Taxonomy" id="47721"/>
    <lineage>
        <taxon>Eukaryota</taxon>
        <taxon>Fungi</taxon>
        <taxon>Dikarya</taxon>
        <taxon>Basidiomycota</taxon>
        <taxon>Agaricomycotina</taxon>
        <taxon>Agaricomycetes</taxon>
        <taxon>Agaricomycetidae</taxon>
        <taxon>Agaricales</taxon>
        <taxon>Tricholomatineae</taxon>
        <taxon>Lyophyllaceae</taxon>
        <taxon>Lyophyllum</taxon>
    </lineage>
</organism>
<sequence length="167" mass="17755">MSSVSSPTLAGSSLSLLAANPDELKQLTTSAFSLLDQSPPPTLREILSAYQAKGDGDRDMLLAMLNAKSAEDQRISSVASLQRTLLEVYQAARHQNTQLPPPPPRPHTNGSHHYSTPAFAQSPHQSIASPPPPCQSAFDERCANISAGTCIPKTPALVTLSPSFARI</sequence>
<evidence type="ECO:0000256" key="1">
    <source>
        <dbReference type="SAM" id="MobiDB-lite"/>
    </source>
</evidence>
<keyword evidence="3" id="KW-1185">Reference proteome</keyword>
<proteinExistence type="predicted"/>
<reference evidence="2" key="1">
    <citation type="submission" date="2022-07" db="EMBL/GenBank/DDBJ databases">
        <title>The genome of Lyophyllum shimeji provides insight into the initial evolution of ectomycorrhizal fungal genome.</title>
        <authorList>
            <person name="Kobayashi Y."/>
            <person name="Shibata T."/>
            <person name="Hirakawa H."/>
            <person name="Shigenobu S."/>
            <person name="Nishiyama T."/>
            <person name="Yamada A."/>
            <person name="Hasebe M."/>
            <person name="Kawaguchi M."/>
        </authorList>
    </citation>
    <scope>NUCLEOTIDE SEQUENCE</scope>
    <source>
        <strain evidence="2">AT787</strain>
    </source>
</reference>
<dbReference type="AlphaFoldDB" id="A0A9P3UM71"/>
<accession>A0A9P3UM71</accession>
<evidence type="ECO:0000313" key="3">
    <source>
        <dbReference type="Proteomes" id="UP001063166"/>
    </source>
</evidence>
<name>A0A9P3UM71_LYOSH</name>
<protein>
    <submittedName>
        <fullName evidence="2">Uncharacterized protein</fullName>
    </submittedName>
</protein>
<feature type="region of interest" description="Disordered" evidence="1">
    <location>
        <begin position="96"/>
        <end position="135"/>
    </location>
</feature>
<dbReference type="EMBL" id="BRPK01000003">
    <property type="protein sequence ID" value="GLB36430.1"/>
    <property type="molecule type" value="Genomic_DNA"/>
</dbReference>